<dbReference type="KEGG" id="ffu:CLAFUR5_13703"/>
<organism evidence="1 2">
    <name type="scientific">Passalora fulva</name>
    <name type="common">Tomato leaf mold</name>
    <name type="synonym">Cladosporium fulvum</name>
    <dbReference type="NCBI Taxonomy" id="5499"/>
    <lineage>
        <taxon>Eukaryota</taxon>
        <taxon>Fungi</taxon>
        <taxon>Dikarya</taxon>
        <taxon>Ascomycota</taxon>
        <taxon>Pezizomycotina</taxon>
        <taxon>Dothideomycetes</taxon>
        <taxon>Dothideomycetidae</taxon>
        <taxon>Mycosphaerellales</taxon>
        <taxon>Mycosphaerellaceae</taxon>
        <taxon>Fulvia</taxon>
    </lineage>
</organism>
<sequence>MPSGATSQVFETVELLEMILLNISIKHPEFWRNEAGLRQLFAVQRVSKTFRDTIQGSSKLLRVMFLKHDPTSEVFDPEVNDFQSIATSNPFACSAYLYTTRGAGVKTSFMAAQGSEDGMQIIFEQGEAERSFLWKEEQYGVTPSWKKMLLKEGQPRPLWLELNWRDSDGATANQFNSMVDDQLPPGCTLGELVEYLSTIAVPYRERGGQGVDWYRTVAGVKVIEKLKAKTVELLEMIFLHTRAKATYSMTDVYEEARNLRHLFILQRVNRTFRDTIQGSVQLRRAMFLEEYSAAAEVTDEDGDHEHKLINPLLYSDCFKLTNTYFVEVVWDACKSNKLPIHYHCPDQNTSSKTPKLSIDQEEVSWKSMLLQQDSYKMLWLKFRGWDEYGRCWQPFFEVEPVLAPRTLGELITLLHSKKPQYEIAEVG</sequence>
<dbReference type="OrthoDB" id="3800738at2759"/>
<protein>
    <recommendedName>
        <fullName evidence="3">F-box domain-containing protein</fullName>
    </recommendedName>
</protein>
<evidence type="ECO:0000313" key="1">
    <source>
        <dbReference type="EMBL" id="UJO24830.1"/>
    </source>
</evidence>
<accession>A0A9Q8PLW5</accession>
<dbReference type="GeneID" id="71993581"/>
<evidence type="ECO:0000313" key="2">
    <source>
        <dbReference type="Proteomes" id="UP000756132"/>
    </source>
</evidence>
<evidence type="ECO:0008006" key="3">
    <source>
        <dbReference type="Google" id="ProtNLM"/>
    </source>
</evidence>
<reference evidence="1" key="1">
    <citation type="submission" date="2021-12" db="EMBL/GenBank/DDBJ databases">
        <authorList>
            <person name="Zaccaron A."/>
            <person name="Stergiopoulos I."/>
        </authorList>
    </citation>
    <scope>NUCLEOTIDE SEQUENCE</scope>
    <source>
        <strain evidence="1">Race5_Kim</strain>
    </source>
</reference>
<proteinExistence type="predicted"/>
<dbReference type="RefSeq" id="XP_047769196.1">
    <property type="nucleotide sequence ID" value="XM_047912851.1"/>
</dbReference>
<dbReference type="AlphaFoldDB" id="A0A9Q8PLW5"/>
<keyword evidence="2" id="KW-1185">Reference proteome</keyword>
<dbReference type="EMBL" id="CP090174">
    <property type="protein sequence ID" value="UJO24830.1"/>
    <property type="molecule type" value="Genomic_DNA"/>
</dbReference>
<name>A0A9Q8PLW5_PASFU</name>
<gene>
    <name evidence="1" type="ORF">CLAFUR5_13703</name>
</gene>
<reference evidence="1" key="2">
    <citation type="journal article" date="2022" name="Microb. Genom.">
        <title>A chromosome-scale genome assembly of the tomato pathogen Cladosporium fulvum reveals a compartmentalized genome architecture and the presence of a dispensable chromosome.</title>
        <authorList>
            <person name="Zaccaron A.Z."/>
            <person name="Chen L.H."/>
            <person name="Samaras A."/>
            <person name="Stergiopoulos I."/>
        </authorList>
    </citation>
    <scope>NUCLEOTIDE SEQUENCE</scope>
    <source>
        <strain evidence="1">Race5_Kim</strain>
    </source>
</reference>
<dbReference type="Proteomes" id="UP000756132">
    <property type="component" value="Chromosome 12"/>
</dbReference>